<evidence type="ECO:0000313" key="2">
    <source>
        <dbReference type="Proteomes" id="UP000034565"/>
    </source>
</evidence>
<organism evidence="1 2">
    <name type="scientific">Candidatus Amesbacteria bacterium GW2011_GWA1_47_20</name>
    <dbReference type="NCBI Taxonomy" id="1618354"/>
    <lineage>
        <taxon>Bacteria</taxon>
        <taxon>Candidatus Amesiibacteriota</taxon>
    </lineage>
</organism>
<dbReference type="SUPFAM" id="SSF53335">
    <property type="entry name" value="S-adenosyl-L-methionine-dependent methyltransferases"/>
    <property type="match status" value="1"/>
</dbReference>
<dbReference type="PANTHER" id="PTHR43861">
    <property type="entry name" value="TRANS-ACONITATE 2-METHYLTRANSFERASE-RELATED"/>
    <property type="match status" value="1"/>
</dbReference>
<gene>
    <name evidence="1" type="ORF">UX92_C0001G0025</name>
</gene>
<dbReference type="EMBL" id="LCOA01000001">
    <property type="protein sequence ID" value="KKU70357.1"/>
    <property type="molecule type" value="Genomic_DNA"/>
</dbReference>
<protein>
    <submittedName>
        <fullName evidence="1">Uncharacterized protein</fullName>
    </submittedName>
</protein>
<proteinExistence type="predicted"/>
<dbReference type="Gene3D" id="3.40.50.150">
    <property type="entry name" value="Vaccinia Virus protein VP39"/>
    <property type="match status" value="1"/>
</dbReference>
<dbReference type="AlphaFoldDB" id="A0A0G1SLN1"/>
<accession>A0A0G1SLN1</accession>
<dbReference type="CDD" id="cd02440">
    <property type="entry name" value="AdoMet_MTases"/>
    <property type="match status" value="1"/>
</dbReference>
<reference evidence="1 2" key="1">
    <citation type="journal article" date="2015" name="Nature">
        <title>rRNA introns, odd ribosomes, and small enigmatic genomes across a large radiation of phyla.</title>
        <authorList>
            <person name="Brown C.T."/>
            <person name="Hug L.A."/>
            <person name="Thomas B.C."/>
            <person name="Sharon I."/>
            <person name="Castelle C.J."/>
            <person name="Singh A."/>
            <person name="Wilkins M.J."/>
            <person name="Williams K.H."/>
            <person name="Banfield J.F."/>
        </authorList>
    </citation>
    <scope>NUCLEOTIDE SEQUENCE [LARGE SCALE GENOMIC DNA]</scope>
</reference>
<comment type="caution">
    <text evidence="1">The sequence shown here is derived from an EMBL/GenBank/DDBJ whole genome shotgun (WGS) entry which is preliminary data.</text>
</comment>
<sequence>MILTSFFGSLYQRAYALNTANIVSALKSTGPHSRLLDVGCWDGAQTRVWHQIAGANKTFGIEPVASAAKQAARLGIRTARISADRNRWPYKSDFFDCIVSNQVIEHLSHLDHFLSEASRVLKPGGILITSTNNLSSWHNIFALILGWAPFDLANSSIRILGLGNPWSIHYGKSDIRGSSWTHKCVYTSHWLRVWLDLYGLETIKIMGAGYYPLPATIGKWFPLHSAFITLISQKKQ</sequence>
<name>A0A0G1SLN1_9BACT</name>
<evidence type="ECO:0000313" key="1">
    <source>
        <dbReference type="EMBL" id="KKU70357.1"/>
    </source>
</evidence>
<dbReference type="Proteomes" id="UP000034565">
    <property type="component" value="Unassembled WGS sequence"/>
</dbReference>
<dbReference type="Pfam" id="PF13489">
    <property type="entry name" value="Methyltransf_23"/>
    <property type="match status" value="1"/>
</dbReference>
<dbReference type="InterPro" id="IPR029063">
    <property type="entry name" value="SAM-dependent_MTases_sf"/>
</dbReference>